<dbReference type="EMBL" id="BAAAQT010000001">
    <property type="protein sequence ID" value="GAA2170372.1"/>
    <property type="molecule type" value="Genomic_DNA"/>
</dbReference>
<dbReference type="PANTHER" id="PTHR10091:SF0">
    <property type="entry name" value="GALACTOSE MUTAROTASE"/>
    <property type="match status" value="1"/>
</dbReference>
<dbReference type="Proteomes" id="UP001501599">
    <property type="component" value="Unassembled WGS sequence"/>
</dbReference>
<name>A0ABN3AJS7_9MICO</name>
<dbReference type="Gene3D" id="2.70.98.10">
    <property type="match status" value="1"/>
</dbReference>
<dbReference type="PANTHER" id="PTHR10091">
    <property type="entry name" value="ALDOSE-1-EPIMERASE"/>
    <property type="match status" value="1"/>
</dbReference>
<dbReference type="Pfam" id="PF01263">
    <property type="entry name" value="Aldose_epim"/>
    <property type="match status" value="1"/>
</dbReference>
<organism evidence="1 2">
    <name type="scientific">Agrococcus versicolor</name>
    <dbReference type="NCBI Taxonomy" id="501482"/>
    <lineage>
        <taxon>Bacteria</taxon>
        <taxon>Bacillati</taxon>
        <taxon>Actinomycetota</taxon>
        <taxon>Actinomycetes</taxon>
        <taxon>Micrococcales</taxon>
        <taxon>Microbacteriaceae</taxon>
        <taxon>Agrococcus</taxon>
    </lineage>
</organism>
<evidence type="ECO:0000313" key="2">
    <source>
        <dbReference type="Proteomes" id="UP001501599"/>
    </source>
</evidence>
<dbReference type="SUPFAM" id="SSF74650">
    <property type="entry name" value="Galactose mutarotase-like"/>
    <property type="match status" value="1"/>
</dbReference>
<dbReference type="InterPro" id="IPR008183">
    <property type="entry name" value="Aldose_1/G6P_1-epimerase"/>
</dbReference>
<dbReference type="InterPro" id="IPR014718">
    <property type="entry name" value="GH-type_carb-bd"/>
</dbReference>
<proteinExistence type="predicted"/>
<sequence length="318" mass="34297">MDPMARIPRSGTRIDLEADGTTASIASIGASLRSLRADGRDLVVPFDADVVRPSFRGTTLAPWPNRVIGGRYRFRGVERQLALTEPSRGHALHGLAAWRDWRVVGADASSVELALEIEPSDGYPWRLDVRTTYAIVGGALTQHVRVESLDDEAAPWGTGPHPYLVAGPSPLETWTLELPASAVQTVTDERLVPVALEDVAIDAERFDFRRARTLGDVRIDHAFTRLTRDEEGLATVVVRDPGGSGVAVRWDDACPWVQIHTADLPGEDRALGHRAGLAVEPMTCAPGALDEDLLGYEAGVVTLEPGAAHEASWTIVAA</sequence>
<evidence type="ECO:0000313" key="1">
    <source>
        <dbReference type="EMBL" id="GAA2170372.1"/>
    </source>
</evidence>
<dbReference type="InterPro" id="IPR011013">
    <property type="entry name" value="Gal_mutarotase_sf_dom"/>
</dbReference>
<dbReference type="CDD" id="cd09022">
    <property type="entry name" value="Aldose_epim_Ec_YihR"/>
    <property type="match status" value="1"/>
</dbReference>
<keyword evidence="2" id="KW-1185">Reference proteome</keyword>
<comment type="caution">
    <text evidence="1">The sequence shown here is derived from an EMBL/GenBank/DDBJ whole genome shotgun (WGS) entry which is preliminary data.</text>
</comment>
<protein>
    <submittedName>
        <fullName evidence="1">Aldose 1-epimerase family protein</fullName>
    </submittedName>
</protein>
<dbReference type="InterPro" id="IPR037480">
    <property type="entry name" value="YihR-like"/>
</dbReference>
<gene>
    <name evidence="1" type="ORF">GCM10009846_00480</name>
</gene>
<reference evidence="1 2" key="1">
    <citation type="journal article" date="2019" name="Int. J. Syst. Evol. Microbiol.">
        <title>The Global Catalogue of Microorganisms (GCM) 10K type strain sequencing project: providing services to taxonomists for standard genome sequencing and annotation.</title>
        <authorList>
            <consortium name="The Broad Institute Genomics Platform"/>
            <consortium name="The Broad Institute Genome Sequencing Center for Infectious Disease"/>
            <person name="Wu L."/>
            <person name="Ma J."/>
        </authorList>
    </citation>
    <scope>NUCLEOTIDE SEQUENCE [LARGE SCALE GENOMIC DNA]</scope>
    <source>
        <strain evidence="1 2">JCM 16026</strain>
    </source>
</reference>
<accession>A0ABN3AJS7</accession>